<reference evidence="7" key="1">
    <citation type="journal article" date="2019" name="Int. J. Syst. Evol. Microbiol.">
        <title>The Global Catalogue of Microorganisms (GCM) 10K type strain sequencing project: providing services to taxonomists for standard genome sequencing and annotation.</title>
        <authorList>
            <consortium name="The Broad Institute Genomics Platform"/>
            <consortium name="The Broad Institute Genome Sequencing Center for Infectious Disease"/>
            <person name="Wu L."/>
            <person name="Ma J."/>
        </authorList>
    </citation>
    <scope>NUCLEOTIDE SEQUENCE [LARGE SCALE GENOMIC DNA]</scope>
    <source>
        <strain evidence="7">CGMCC 4.7035</strain>
    </source>
</reference>
<dbReference type="EMBL" id="JBHRWR010000021">
    <property type="protein sequence ID" value="MFC3576973.1"/>
    <property type="molecule type" value="Genomic_DNA"/>
</dbReference>
<gene>
    <name evidence="6" type="ORF">ACFOZ0_27585</name>
</gene>
<dbReference type="InterPro" id="IPR001296">
    <property type="entry name" value="Glyco_trans_1"/>
</dbReference>
<proteinExistence type="predicted"/>
<evidence type="ECO:0000256" key="2">
    <source>
        <dbReference type="ARBA" id="ARBA00022676"/>
    </source>
</evidence>
<evidence type="ECO:0000256" key="1">
    <source>
        <dbReference type="ARBA" id="ARBA00021292"/>
    </source>
</evidence>
<dbReference type="Pfam" id="PF00534">
    <property type="entry name" value="Glycos_transf_1"/>
    <property type="match status" value="1"/>
</dbReference>
<keyword evidence="3 6" id="KW-0808">Transferase</keyword>
<dbReference type="SUPFAM" id="SSF53756">
    <property type="entry name" value="UDP-Glycosyltransferase/glycogen phosphorylase"/>
    <property type="match status" value="1"/>
</dbReference>
<organism evidence="6 7">
    <name type="scientific">Streptomyces yaanensis</name>
    <dbReference type="NCBI Taxonomy" id="1142239"/>
    <lineage>
        <taxon>Bacteria</taxon>
        <taxon>Bacillati</taxon>
        <taxon>Actinomycetota</taxon>
        <taxon>Actinomycetes</taxon>
        <taxon>Kitasatosporales</taxon>
        <taxon>Streptomycetaceae</taxon>
        <taxon>Streptomyces</taxon>
    </lineage>
</organism>
<dbReference type="PANTHER" id="PTHR12526">
    <property type="entry name" value="GLYCOSYLTRANSFERASE"/>
    <property type="match status" value="1"/>
</dbReference>
<accession>A0ABV7SKK1</accession>
<protein>
    <recommendedName>
        <fullName evidence="1">D-inositol 3-phosphate glycosyltransferase</fullName>
    </recommendedName>
</protein>
<comment type="caution">
    <text evidence="6">The sequence shown here is derived from an EMBL/GenBank/DDBJ whole genome shotgun (WGS) entry which is preliminary data.</text>
</comment>
<keyword evidence="2 6" id="KW-0328">Glycosyltransferase</keyword>
<evidence type="ECO:0000259" key="4">
    <source>
        <dbReference type="Pfam" id="PF00534"/>
    </source>
</evidence>
<dbReference type="RefSeq" id="WP_310763624.1">
    <property type="nucleotide sequence ID" value="NZ_JBHRWR010000021.1"/>
</dbReference>
<sequence length="392" mass="43543">MHWAFPPTVGGVESHLADYAALLARRGHTVTLLTGETRPRPVDRVEILTHPLLRLAEYQRRTAGQDGGARRWLTPVEQAQAAELHRWLARVVDSRGVRLVHGHNLHHFSPVPALALGRLQEQTGTPLLHTYHSVWPEDPWTAQFCRSWDGHYVVSDYLAFACRTHLGIRARRAYLGIATARFRELPPAPDDGSFTVLLPARLIPDKGAELAVRMLARLRQSGLPVRLVLTSPHEVVDWHREQQGFLERLGRLIDGLGLRPHVELVPTPKELMPRLYARSHVVVYPSDYPEPLGLAPLEAMSAGRPVVVTAIGGLPEAVVHGRTGYVVTPGSLEQLTDRVGRLLLDPGLSKRLGQAGRRHVERQFNLDTYADKMCAAYAALPADRVEGLPRSG</sequence>
<dbReference type="CDD" id="cd03801">
    <property type="entry name" value="GT4_PimA-like"/>
    <property type="match status" value="1"/>
</dbReference>
<evidence type="ECO:0000256" key="3">
    <source>
        <dbReference type="ARBA" id="ARBA00022679"/>
    </source>
</evidence>
<evidence type="ECO:0000313" key="7">
    <source>
        <dbReference type="Proteomes" id="UP001595701"/>
    </source>
</evidence>
<feature type="domain" description="Glycosyltransferase subfamily 4-like N-terminal" evidence="5">
    <location>
        <begin position="9"/>
        <end position="173"/>
    </location>
</feature>
<dbReference type="Proteomes" id="UP001595701">
    <property type="component" value="Unassembled WGS sequence"/>
</dbReference>
<dbReference type="InterPro" id="IPR028098">
    <property type="entry name" value="Glyco_trans_4-like_N"/>
</dbReference>
<dbReference type="GO" id="GO:0016757">
    <property type="term" value="F:glycosyltransferase activity"/>
    <property type="evidence" value="ECO:0007669"/>
    <property type="project" value="UniProtKB-KW"/>
</dbReference>
<name>A0ABV7SKK1_9ACTN</name>
<feature type="domain" description="Glycosyl transferase family 1" evidence="4">
    <location>
        <begin position="190"/>
        <end position="358"/>
    </location>
</feature>
<dbReference type="Gene3D" id="3.40.50.2000">
    <property type="entry name" value="Glycogen Phosphorylase B"/>
    <property type="match status" value="2"/>
</dbReference>
<keyword evidence="7" id="KW-1185">Reference proteome</keyword>
<dbReference type="Pfam" id="PF13439">
    <property type="entry name" value="Glyco_transf_4"/>
    <property type="match status" value="1"/>
</dbReference>
<evidence type="ECO:0000313" key="6">
    <source>
        <dbReference type="EMBL" id="MFC3576973.1"/>
    </source>
</evidence>
<dbReference type="PANTHER" id="PTHR12526:SF510">
    <property type="entry name" value="D-INOSITOL 3-PHOSPHATE GLYCOSYLTRANSFERASE"/>
    <property type="match status" value="1"/>
</dbReference>
<evidence type="ECO:0000259" key="5">
    <source>
        <dbReference type="Pfam" id="PF13439"/>
    </source>
</evidence>